<keyword evidence="10" id="KW-1185">Reference proteome</keyword>
<proteinExistence type="inferred from homology"/>
<organism evidence="9 10">
    <name type="scientific">Lentzea cavernae</name>
    <dbReference type="NCBI Taxonomy" id="2020703"/>
    <lineage>
        <taxon>Bacteria</taxon>
        <taxon>Bacillati</taxon>
        <taxon>Actinomycetota</taxon>
        <taxon>Actinomycetes</taxon>
        <taxon>Pseudonocardiales</taxon>
        <taxon>Pseudonocardiaceae</taxon>
        <taxon>Lentzea</taxon>
    </lineage>
</organism>
<dbReference type="PANTHER" id="PTHR43744:SF12">
    <property type="entry name" value="ABC TRANSPORTER PERMEASE PROTEIN MG189-RELATED"/>
    <property type="match status" value="1"/>
</dbReference>
<gene>
    <name evidence="9" type="ORF">GCM10017774_14360</name>
</gene>
<evidence type="ECO:0000259" key="8">
    <source>
        <dbReference type="PROSITE" id="PS50928"/>
    </source>
</evidence>
<comment type="similarity">
    <text evidence="7">Belongs to the binding-protein-dependent transport system permease family.</text>
</comment>
<evidence type="ECO:0000256" key="4">
    <source>
        <dbReference type="ARBA" id="ARBA00022692"/>
    </source>
</evidence>
<evidence type="ECO:0000256" key="6">
    <source>
        <dbReference type="ARBA" id="ARBA00023136"/>
    </source>
</evidence>
<accession>A0ABQ3M6H2</accession>
<dbReference type="PANTHER" id="PTHR43744">
    <property type="entry name" value="ABC TRANSPORTER PERMEASE PROTEIN MG189-RELATED-RELATED"/>
    <property type="match status" value="1"/>
</dbReference>
<protein>
    <submittedName>
        <fullName evidence="9">Sugar ABC transporter permease</fullName>
    </submittedName>
</protein>
<evidence type="ECO:0000256" key="5">
    <source>
        <dbReference type="ARBA" id="ARBA00022989"/>
    </source>
</evidence>
<keyword evidence="5 7" id="KW-1133">Transmembrane helix</keyword>
<reference evidence="10" key="1">
    <citation type="journal article" date="2019" name="Int. J. Syst. Evol. Microbiol.">
        <title>The Global Catalogue of Microorganisms (GCM) 10K type strain sequencing project: providing services to taxonomists for standard genome sequencing and annotation.</title>
        <authorList>
            <consortium name="The Broad Institute Genomics Platform"/>
            <consortium name="The Broad Institute Genome Sequencing Center for Infectious Disease"/>
            <person name="Wu L."/>
            <person name="Ma J."/>
        </authorList>
    </citation>
    <scope>NUCLEOTIDE SEQUENCE [LARGE SCALE GENOMIC DNA]</scope>
    <source>
        <strain evidence="10">CGMCC 4.7367</strain>
    </source>
</reference>
<evidence type="ECO:0000313" key="10">
    <source>
        <dbReference type="Proteomes" id="UP000605568"/>
    </source>
</evidence>
<feature type="transmembrane region" description="Helical" evidence="7">
    <location>
        <begin position="183"/>
        <end position="204"/>
    </location>
</feature>
<feature type="domain" description="ABC transmembrane type-1" evidence="8">
    <location>
        <begin position="68"/>
        <end position="261"/>
    </location>
</feature>
<dbReference type="InterPro" id="IPR035906">
    <property type="entry name" value="MetI-like_sf"/>
</dbReference>
<evidence type="ECO:0000313" key="9">
    <source>
        <dbReference type="EMBL" id="GHH32842.1"/>
    </source>
</evidence>
<keyword evidence="2 7" id="KW-0813">Transport</keyword>
<feature type="transmembrane region" description="Helical" evidence="7">
    <location>
        <begin position="139"/>
        <end position="162"/>
    </location>
</feature>
<feature type="transmembrane region" description="Helical" evidence="7">
    <location>
        <begin position="239"/>
        <end position="261"/>
    </location>
</feature>
<dbReference type="SUPFAM" id="SSF161098">
    <property type="entry name" value="MetI-like"/>
    <property type="match status" value="1"/>
</dbReference>
<evidence type="ECO:0000256" key="7">
    <source>
        <dbReference type="RuleBase" id="RU363032"/>
    </source>
</evidence>
<feature type="transmembrane region" description="Helical" evidence="7">
    <location>
        <begin position="105"/>
        <end position="127"/>
    </location>
</feature>
<feature type="transmembrane region" description="Helical" evidence="7">
    <location>
        <begin position="72"/>
        <end position="93"/>
    </location>
</feature>
<sequence>MTGRITANVVIGVGALYALLPLVWLLLASTVDTETLFASDFFSLENFALADNVQALFTQEKGIYGHRYLNSVLYAAGGAAVGSLISTAAGYVFDKFSFTGKNSLFALVLVSVMVPAAVLALPLYLMASAAGVANTVWSVIIPVLFNPFGVYLARVFSAAYVPNEVLEAARVDGATEIRSFVSVGLRMLAPGYVTIFLFQLTSIWNNFFLPLVMLSDQRLYPLSLGLYSWNSLANIDPDYYPLMVVGSMFALVPLVLAFLLLQRYWRSGLTAGSVK</sequence>
<comment type="caution">
    <text evidence="9">The sequence shown here is derived from an EMBL/GenBank/DDBJ whole genome shotgun (WGS) entry which is preliminary data.</text>
</comment>
<dbReference type="RefSeq" id="WP_191296865.1">
    <property type="nucleotide sequence ID" value="NZ_BNAR01000002.1"/>
</dbReference>
<dbReference type="Proteomes" id="UP000605568">
    <property type="component" value="Unassembled WGS sequence"/>
</dbReference>
<dbReference type="Gene3D" id="1.10.3720.10">
    <property type="entry name" value="MetI-like"/>
    <property type="match status" value="1"/>
</dbReference>
<comment type="subcellular location">
    <subcellularLocation>
        <location evidence="1 7">Cell membrane</location>
        <topology evidence="1 7">Multi-pass membrane protein</topology>
    </subcellularLocation>
</comment>
<keyword evidence="6 7" id="KW-0472">Membrane</keyword>
<dbReference type="PROSITE" id="PS50928">
    <property type="entry name" value="ABC_TM1"/>
    <property type="match status" value="1"/>
</dbReference>
<dbReference type="Pfam" id="PF00528">
    <property type="entry name" value="BPD_transp_1"/>
    <property type="match status" value="1"/>
</dbReference>
<evidence type="ECO:0000256" key="2">
    <source>
        <dbReference type="ARBA" id="ARBA00022448"/>
    </source>
</evidence>
<keyword evidence="4 7" id="KW-0812">Transmembrane</keyword>
<evidence type="ECO:0000256" key="1">
    <source>
        <dbReference type="ARBA" id="ARBA00004651"/>
    </source>
</evidence>
<evidence type="ECO:0000256" key="3">
    <source>
        <dbReference type="ARBA" id="ARBA00022475"/>
    </source>
</evidence>
<dbReference type="CDD" id="cd06261">
    <property type="entry name" value="TM_PBP2"/>
    <property type="match status" value="1"/>
</dbReference>
<keyword evidence="3" id="KW-1003">Cell membrane</keyword>
<name>A0ABQ3M6H2_9PSEU</name>
<feature type="transmembrane region" description="Helical" evidence="7">
    <location>
        <begin position="7"/>
        <end position="27"/>
    </location>
</feature>
<dbReference type="InterPro" id="IPR000515">
    <property type="entry name" value="MetI-like"/>
</dbReference>
<dbReference type="EMBL" id="BNAR01000002">
    <property type="protein sequence ID" value="GHH32842.1"/>
    <property type="molecule type" value="Genomic_DNA"/>
</dbReference>